<dbReference type="Pfam" id="PF13439">
    <property type="entry name" value="Glyco_transf_4"/>
    <property type="match status" value="1"/>
</dbReference>
<dbReference type="OrthoDB" id="9807414at2"/>
<proteinExistence type="predicted"/>
<protein>
    <submittedName>
        <fullName evidence="1">Glycosyltransferase family 4 protein</fullName>
    </submittedName>
</protein>
<dbReference type="Pfam" id="PF13692">
    <property type="entry name" value="Glyco_trans_1_4"/>
    <property type="match status" value="1"/>
</dbReference>
<dbReference type="EMBL" id="CP041690">
    <property type="protein sequence ID" value="QEE19708.1"/>
    <property type="molecule type" value="Genomic_DNA"/>
</dbReference>
<keyword evidence="1" id="KW-0808">Transferase</keyword>
<dbReference type="PANTHER" id="PTHR12526">
    <property type="entry name" value="GLYCOSYLTRANSFERASE"/>
    <property type="match status" value="1"/>
</dbReference>
<sequence>MPEICLSTKTWRSGAAWFNQALAQAIAGAGGTIAYIAPLSLPEDREPRHPNLTRIVISRERVGEGGRMTRGLASLRRIVTGTLATLAQRRHTRTFLFSIPEPLLFSLPLFALLRLSGASVVLIVHDAEPHLWRLPAPLRALERAALAASYRLATDLVCLTATTRDALIARFAAPKAKLRVIPHGAFATRAATPIPGSGRLLAFGSIRPNKSLLEVIGAVVRCRQAGRDVTLTIAGEPLDGPYWQRCLALIAEDTSGFDLRPGFVPDDALPELIARSDALVLAYRDFASQSGVAVLAALAARPVIATAAGGIGELMAEGLACQPIPADPDARAIASAISAFYDQPPEAWRDAASSARDHFATALAWGPIGERYLSFARESSDA</sequence>
<dbReference type="CDD" id="cd03801">
    <property type="entry name" value="GT4_PimA-like"/>
    <property type="match status" value="1"/>
</dbReference>
<reference evidence="1 2" key="1">
    <citation type="journal article" date="2015" name="Int. J. Syst. Evol. Microbiol.">
        <title>Youhaiella tibetensis gen. nov., sp. nov., isolated from subsurface sediment.</title>
        <authorList>
            <person name="Wang Y.X."/>
            <person name="Huang F.Q."/>
            <person name="Nogi Y."/>
            <person name="Pang S.J."/>
            <person name="Wang P.K."/>
            <person name="Lv J."/>
        </authorList>
    </citation>
    <scope>NUCLEOTIDE SEQUENCE [LARGE SCALE GENOMIC DNA]</scope>
    <source>
        <strain evidence="2">fig4</strain>
    </source>
</reference>
<organism evidence="1 2">
    <name type="scientific">Paradevosia tibetensis</name>
    <dbReference type="NCBI Taxonomy" id="1447062"/>
    <lineage>
        <taxon>Bacteria</taxon>
        <taxon>Pseudomonadati</taxon>
        <taxon>Pseudomonadota</taxon>
        <taxon>Alphaproteobacteria</taxon>
        <taxon>Hyphomicrobiales</taxon>
        <taxon>Devosiaceae</taxon>
        <taxon>Paradevosia</taxon>
    </lineage>
</organism>
<accession>A0A5B9DMN8</accession>
<gene>
    <name evidence="1" type="ORF">FNA67_05755</name>
</gene>
<dbReference type="GO" id="GO:0016757">
    <property type="term" value="F:glycosyltransferase activity"/>
    <property type="evidence" value="ECO:0007669"/>
    <property type="project" value="UniProtKB-ARBA"/>
</dbReference>
<dbReference type="RefSeq" id="WP_147655364.1">
    <property type="nucleotide sequence ID" value="NZ_BMFM01000001.1"/>
</dbReference>
<evidence type="ECO:0000313" key="1">
    <source>
        <dbReference type="EMBL" id="QEE19708.1"/>
    </source>
</evidence>
<dbReference type="InterPro" id="IPR028098">
    <property type="entry name" value="Glyco_trans_4-like_N"/>
</dbReference>
<name>A0A5B9DMN8_9HYPH</name>
<dbReference type="Gene3D" id="3.40.50.2000">
    <property type="entry name" value="Glycogen Phosphorylase B"/>
    <property type="match status" value="2"/>
</dbReference>
<evidence type="ECO:0000313" key="2">
    <source>
        <dbReference type="Proteomes" id="UP000321062"/>
    </source>
</evidence>
<keyword evidence="2" id="KW-1185">Reference proteome</keyword>
<dbReference type="Proteomes" id="UP000321062">
    <property type="component" value="Chromosome"/>
</dbReference>
<dbReference type="SUPFAM" id="SSF53756">
    <property type="entry name" value="UDP-Glycosyltransferase/glycogen phosphorylase"/>
    <property type="match status" value="1"/>
</dbReference>
<dbReference type="KEGG" id="yti:FNA67_05755"/>
<dbReference type="AlphaFoldDB" id="A0A5B9DMN8"/>